<keyword evidence="1" id="KW-0732">Signal</keyword>
<dbReference type="EMBL" id="CAJNIZ010003761">
    <property type="protein sequence ID" value="CAE7225606.1"/>
    <property type="molecule type" value="Genomic_DNA"/>
</dbReference>
<name>A0A812KKG3_SYMPI</name>
<dbReference type="OrthoDB" id="408263at2759"/>
<sequence>MACVKSLLVFALVNIGLATNIRGASQADDLIEQEEVDEPSFPKSLLGGNAVLGMDQDRHTKMLVQVKATDDIVDACEDVVCGELKCPTGFTATKYDGHCCAYCVNPNIKIEPKIVGATGKFGAEESDFCPYVWCFPTMCEKEEIPATAENGQCCPVCPK</sequence>
<evidence type="ECO:0000313" key="3">
    <source>
        <dbReference type="Proteomes" id="UP000649617"/>
    </source>
</evidence>
<reference evidence="2" key="1">
    <citation type="submission" date="2021-02" db="EMBL/GenBank/DDBJ databases">
        <authorList>
            <person name="Dougan E. K."/>
            <person name="Rhodes N."/>
            <person name="Thang M."/>
            <person name="Chan C."/>
        </authorList>
    </citation>
    <scope>NUCLEOTIDE SEQUENCE</scope>
</reference>
<keyword evidence="3" id="KW-1185">Reference proteome</keyword>
<evidence type="ECO:0000313" key="2">
    <source>
        <dbReference type="EMBL" id="CAE7225606.1"/>
    </source>
</evidence>
<comment type="caution">
    <text evidence="2">The sequence shown here is derived from an EMBL/GenBank/DDBJ whole genome shotgun (WGS) entry which is preliminary data.</text>
</comment>
<feature type="chain" id="PRO_5033015029" evidence="1">
    <location>
        <begin position="19"/>
        <end position="159"/>
    </location>
</feature>
<proteinExistence type="predicted"/>
<protein>
    <submittedName>
        <fullName evidence="2">Uncharacterized protein</fullName>
    </submittedName>
</protein>
<organism evidence="2 3">
    <name type="scientific">Symbiodinium pilosum</name>
    <name type="common">Dinoflagellate</name>
    <dbReference type="NCBI Taxonomy" id="2952"/>
    <lineage>
        <taxon>Eukaryota</taxon>
        <taxon>Sar</taxon>
        <taxon>Alveolata</taxon>
        <taxon>Dinophyceae</taxon>
        <taxon>Suessiales</taxon>
        <taxon>Symbiodiniaceae</taxon>
        <taxon>Symbiodinium</taxon>
    </lineage>
</organism>
<gene>
    <name evidence="2" type="ORF">SPIL2461_LOCUS3169</name>
</gene>
<feature type="signal peptide" evidence="1">
    <location>
        <begin position="1"/>
        <end position="18"/>
    </location>
</feature>
<dbReference type="Proteomes" id="UP000649617">
    <property type="component" value="Unassembled WGS sequence"/>
</dbReference>
<accession>A0A812KKG3</accession>
<evidence type="ECO:0000256" key="1">
    <source>
        <dbReference type="SAM" id="SignalP"/>
    </source>
</evidence>
<dbReference type="AlphaFoldDB" id="A0A812KKG3"/>